<evidence type="ECO:0000313" key="4">
    <source>
        <dbReference type="Proteomes" id="UP000320386"/>
    </source>
</evidence>
<feature type="transmembrane region" description="Helical" evidence="1">
    <location>
        <begin position="311"/>
        <end position="334"/>
    </location>
</feature>
<proteinExistence type="predicted"/>
<keyword evidence="3" id="KW-0328">Glycosyltransferase</keyword>
<keyword evidence="1" id="KW-1133">Transmembrane helix</keyword>
<keyword evidence="1" id="KW-0812">Transmembrane</keyword>
<evidence type="ECO:0000259" key="2">
    <source>
        <dbReference type="Pfam" id="PF00535"/>
    </source>
</evidence>
<dbReference type="EC" id="2.4.1.-" evidence="3"/>
<dbReference type="Pfam" id="PF00535">
    <property type="entry name" value="Glycos_transf_2"/>
    <property type="match status" value="1"/>
</dbReference>
<reference evidence="3 4" key="1">
    <citation type="submission" date="2019-02" db="EMBL/GenBank/DDBJ databases">
        <title>Deep-cultivation of Planctomycetes and their phenomic and genomic characterization uncovers novel biology.</title>
        <authorList>
            <person name="Wiegand S."/>
            <person name="Jogler M."/>
            <person name="Boedeker C."/>
            <person name="Pinto D."/>
            <person name="Vollmers J."/>
            <person name="Rivas-Marin E."/>
            <person name="Kohn T."/>
            <person name="Peeters S.H."/>
            <person name="Heuer A."/>
            <person name="Rast P."/>
            <person name="Oberbeckmann S."/>
            <person name="Bunk B."/>
            <person name="Jeske O."/>
            <person name="Meyerdierks A."/>
            <person name="Storesund J.E."/>
            <person name="Kallscheuer N."/>
            <person name="Luecker S."/>
            <person name="Lage O.M."/>
            <person name="Pohl T."/>
            <person name="Merkel B.J."/>
            <person name="Hornburger P."/>
            <person name="Mueller R.-W."/>
            <person name="Bruemmer F."/>
            <person name="Labrenz M."/>
            <person name="Spormann A.M."/>
            <person name="Op den Camp H."/>
            <person name="Overmann J."/>
            <person name="Amann R."/>
            <person name="Jetten M.S.M."/>
            <person name="Mascher T."/>
            <person name="Medema M.H."/>
            <person name="Devos D.P."/>
            <person name="Kaster A.-K."/>
            <person name="Ovreas L."/>
            <person name="Rohde M."/>
            <person name="Galperin M.Y."/>
            <person name="Jogler C."/>
        </authorList>
    </citation>
    <scope>NUCLEOTIDE SEQUENCE [LARGE SCALE GENOMIC DNA]</scope>
    <source>
        <strain evidence="3 4">Pan265</strain>
    </source>
</reference>
<gene>
    <name evidence="3" type="primary">crtQ_1</name>
    <name evidence="3" type="ORF">Pan265_06410</name>
</gene>
<accession>A0A518BV40</accession>
<keyword evidence="1" id="KW-0472">Membrane</keyword>
<evidence type="ECO:0000313" key="3">
    <source>
        <dbReference type="EMBL" id="QDU70804.1"/>
    </source>
</evidence>
<dbReference type="PANTHER" id="PTHR43646">
    <property type="entry name" value="GLYCOSYLTRANSFERASE"/>
    <property type="match status" value="1"/>
</dbReference>
<sequence>MTDALTIAIAVLAALPAAMIAVNLIVYTRQPRDAGEINGISVLIPARDEEEAIEEAVRSVLDSERVIPFEVVVMDDHSTDRTAAIVEKIAAEDPRVRLAQAPRLPRDWFGKPHACWCLAREARHDTLVWMDADVRLRPGGLRTLANALHHKEVALVSTVPLQQTRTLAEKLIVPQILYVLLGYLPMARMKQVASPAYGAACGQLMAARRDDYFAIDGHKPVRNLMHESLALARAFRRQGRMTDLIDGTKIATCRMYRTAGEVWHGFAKNAHEGMGAPAAIAPWTLLLLGAQVLPWLLLPLMLLGPISTTPLAITATAVAVVSAVVSTLAIGIAFRQGPGAILLRPLGIAMLLAIQWYALIRHLAGRPITWRGRAYAAANG</sequence>
<evidence type="ECO:0000256" key="1">
    <source>
        <dbReference type="SAM" id="Phobius"/>
    </source>
</evidence>
<protein>
    <submittedName>
        <fullName evidence="3">4,4'-diaponeurosporenoate glycosyltransferase</fullName>
        <ecNumber evidence="3">2.4.1.-</ecNumber>
    </submittedName>
</protein>
<dbReference type="InterPro" id="IPR001173">
    <property type="entry name" value="Glyco_trans_2-like"/>
</dbReference>
<name>A0A518BV40_9BACT</name>
<feature type="transmembrane region" description="Helical" evidence="1">
    <location>
        <begin position="283"/>
        <end position="304"/>
    </location>
</feature>
<dbReference type="Proteomes" id="UP000320386">
    <property type="component" value="Chromosome"/>
</dbReference>
<dbReference type="OrthoDB" id="9806525at2"/>
<dbReference type="PANTHER" id="PTHR43646:SF3">
    <property type="entry name" value="SLR1566 PROTEIN"/>
    <property type="match status" value="1"/>
</dbReference>
<feature type="transmembrane region" description="Helical" evidence="1">
    <location>
        <begin position="340"/>
        <end position="360"/>
    </location>
</feature>
<feature type="domain" description="Glycosyltransferase 2-like" evidence="2">
    <location>
        <begin position="41"/>
        <end position="159"/>
    </location>
</feature>
<dbReference type="SUPFAM" id="SSF53448">
    <property type="entry name" value="Nucleotide-diphospho-sugar transferases"/>
    <property type="match status" value="1"/>
</dbReference>
<dbReference type="EMBL" id="CP036280">
    <property type="protein sequence ID" value="QDU70804.1"/>
    <property type="molecule type" value="Genomic_DNA"/>
</dbReference>
<dbReference type="AlphaFoldDB" id="A0A518BV40"/>
<dbReference type="KEGG" id="mcad:Pan265_06410"/>
<dbReference type="CDD" id="cd00761">
    <property type="entry name" value="Glyco_tranf_GTA_type"/>
    <property type="match status" value="1"/>
</dbReference>
<dbReference type="RefSeq" id="WP_145444951.1">
    <property type="nucleotide sequence ID" value="NZ_CP036280.1"/>
</dbReference>
<dbReference type="InterPro" id="IPR029044">
    <property type="entry name" value="Nucleotide-diphossugar_trans"/>
</dbReference>
<dbReference type="Gene3D" id="3.90.550.10">
    <property type="entry name" value="Spore Coat Polysaccharide Biosynthesis Protein SpsA, Chain A"/>
    <property type="match status" value="1"/>
</dbReference>
<keyword evidence="3" id="KW-0808">Transferase</keyword>
<dbReference type="GO" id="GO:0016757">
    <property type="term" value="F:glycosyltransferase activity"/>
    <property type="evidence" value="ECO:0007669"/>
    <property type="project" value="UniProtKB-KW"/>
</dbReference>
<keyword evidence="4" id="KW-1185">Reference proteome</keyword>
<organism evidence="3 4">
    <name type="scientific">Mucisphaera calidilacus</name>
    <dbReference type="NCBI Taxonomy" id="2527982"/>
    <lineage>
        <taxon>Bacteria</taxon>
        <taxon>Pseudomonadati</taxon>
        <taxon>Planctomycetota</taxon>
        <taxon>Phycisphaerae</taxon>
        <taxon>Phycisphaerales</taxon>
        <taxon>Phycisphaeraceae</taxon>
        <taxon>Mucisphaera</taxon>
    </lineage>
</organism>